<evidence type="ECO:0000259" key="3">
    <source>
        <dbReference type="Pfam" id="PF13559"/>
    </source>
</evidence>
<comment type="caution">
    <text evidence="4">The sequence shown here is derived from an EMBL/GenBank/DDBJ whole genome shotgun (WGS) entry which is preliminary data.</text>
</comment>
<keyword evidence="2" id="KW-0812">Transmembrane</keyword>
<name>A0ABW2SJY6_9ACTO</name>
<feature type="transmembrane region" description="Helical" evidence="2">
    <location>
        <begin position="70"/>
        <end position="92"/>
    </location>
</feature>
<dbReference type="EMBL" id="JBHTEF010000001">
    <property type="protein sequence ID" value="MFC7580170.1"/>
    <property type="molecule type" value="Genomic_DNA"/>
</dbReference>
<evidence type="ECO:0000313" key="5">
    <source>
        <dbReference type="Proteomes" id="UP001596527"/>
    </source>
</evidence>
<protein>
    <submittedName>
        <fullName evidence="4">DUF4129 domain-containing protein</fullName>
    </submittedName>
</protein>
<dbReference type="Proteomes" id="UP001596527">
    <property type="component" value="Unassembled WGS sequence"/>
</dbReference>
<keyword evidence="2" id="KW-0472">Membrane</keyword>
<evidence type="ECO:0000256" key="1">
    <source>
        <dbReference type="SAM" id="MobiDB-lite"/>
    </source>
</evidence>
<dbReference type="InterPro" id="IPR025403">
    <property type="entry name" value="TgpA-like_C"/>
</dbReference>
<feature type="region of interest" description="Disordered" evidence="1">
    <location>
        <begin position="193"/>
        <end position="212"/>
    </location>
</feature>
<feature type="domain" description="Protein-glutamine gamma-glutamyltransferase-like C-terminal" evidence="3">
    <location>
        <begin position="139"/>
        <end position="196"/>
    </location>
</feature>
<evidence type="ECO:0000313" key="4">
    <source>
        <dbReference type="EMBL" id="MFC7580170.1"/>
    </source>
</evidence>
<organism evidence="4 5">
    <name type="scientific">Schaalia naturae</name>
    <dbReference type="NCBI Taxonomy" id="635203"/>
    <lineage>
        <taxon>Bacteria</taxon>
        <taxon>Bacillati</taxon>
        <taxon>Actinomycetota</taxon>
        <taxon>Actinomycetes</taxon>
        <taxon>Actinomycetales</taxon>
        <taxon>Actinomycetaceae</taxon>
        <taxon>Schaalia</taxon>
    </lineage>
</organism>
<keyword evidence="2" id="KW-1133">Transmembrane helix</keyword>
<accession>A0ABW2SJY6</accession>
<dbReference type="Pfam" id="PF13559">
    <property type="entry name" value="DUF4129"/>
    <property type="match status" value="1"/>
</dbReference>
<reference evidence="5" key="1">
    <citation type="journal article" date="2019" name="Int. J. Syst. Evol. Microbiol.">
        <title>The Global Catalogue of Microorganisms (GCM) 10K type strain sequencing project: providing services to taxonomists for standard genome sequencing and annotation.</title>
        <authorList>
            <consortium name="The Broad Institute Genomics Platform"/>
            <consortium name="The Broad Institute Genome Sequencing Center for Infectious Disease"/>
            <person name="Wu L."/>
            <person name="Ma J."/>
        </authorList>
    </citation>
    <scope>NUCLEOTIDE SEQUENCE [LARGE SCALE GENOMIC DNA]</scope>
    <source>
        <strain evidence="5">CCUG 56698</strain>
    </source>
</reference>
<evidence type="ECO:0000256" key="2">
    <source>
        <dbReference type="SAM" id="Phobius"/>
    </source>
</evidence>
<keyword evidence="5" id="KW-1185">Reference proteome</keyword>
<dbReference type="RefSeq" id="WP_380971929.1">
    <property type="nucleotide sequence ID" value="NZ_JBHTEF010000001.1"/>
</dbReference>
<sequence length="244" mass="25260">MALPACAPSFSGVPAPADAPLTPDGDEAQSWVGDELSRPEYGSELSPLTRAIRWVLQTVMDAFTSGSGHIPVGSIVLAAFAVILVILVAVVAMNPVRLRRRAPSGAVFDGEDRSLEDCLAAARAAAGDGQWDDAVIWYFRALVLTLAGDGAVHDGPGLTAREASAQAQARRPDLREDLAWAAGTFDALRYGAPEAARGGSSPDAPATAGPVDVDRLRALIDRAGRGRGDALVRSGAGSAPETRP</sequence>
<gene>
    <name evidence="4" type="ORF">ACFQWG_02900</name>
</gene>
<proteinExistence type="predicted"/>